<gene>
    <name evidence="2" type="ORF">AJ80_09935</name>
</gene>
<dbReference type="EMBL" id="PDNA01000419">
    <property type="protein sequence ID" value="PGG95596.1"/>
    <property type="molecule type" value="Genomic_DNA"/>
</dbReference>
<organism evidence="2 3">
    <name type="scientific">Polytolypa hystricis (strain UAMH7299)</name>
    <dbReference type="NCBI Taxonomy" id="1447883"/>
    <lineage>
        <taxon>Eukaryota</taxon>
        <taxon>Fungi</taxon>
        <taxon>Dikarya</taxon>
        <taxon>Ascomycota</taxon>
        <taxon>Pezizomycotina</taxon>
        <taxon>Eurotiomycetes</taxon>
        <taxon>Eurotiomycetidae</taxon>
        <taxon>Onygenales</taxon>
        <taxon>Onygenales incertae sedis</taxon>
        <taxon>Polytolypa</taxon>
    </lineage>
</organism>
<evidence type="ECO:0000313" key="3">
    <source>
        <dbReference type="Proteomes" id="UP000224634"/>
    </source>
</evidence>
<name>A0A2B7WG01_POLH7</name>
<feature type="region of interest" description="Disordered" evidence="1">
    <location>
        <begin position="18"/>
        <end position="70"/>
    </location>
</feature>
<dbReference type="Proteomes" id="UP000224634">
    <property type="component" value="Unassembled WGS sequence"/>
</dbReference>
<dbReference type="AlphaFoldDB" id="A0A2B7WG01"/>
<keyword evidence="3" id="KW-1185">Reference proteome</keyword>
<feature type="compositionally biased region" description="Polar residues" evidence="1">
    <location>
        <begin position="19"/>
        <end position="32"/>
    </location>
</feature>
<evidence type="ECO:0000313" key="2">
    <source>
        <dbReference type="EMBL" id="PGG95596.1"/>
    </source>
</evidence>
<comment type="caution">
    <text evidence="2">The sequence shown here is derived from an EMBL/GenBank/DDBJ whole genome shotgun (WGS) entry which is preliminary data.</text>
</comment>
<proteinExistence type="predicted"/>
<protein>
    <submittedName>
        <fullName evidence="2">Uncharacterized protein</fullName>
    </submittedName>
</protein>
<feature type="compositionally biased region" description="Basic and acidic residues" evidence="1">
    <location>
        <begin position="34"/>
        <end position="51"/>
    </location>
</feature>
<feature type="compositionally biased region" description="Polar residues" evidence="1">
    <location>
        <begin position="52"/>
        <end position="70"/>
    </location>
</feature>
<sequence length="100" mass="11061">MRQHKRTHRMSIRALVCNNEASKQTGSTTTPHSHYHDRSQVMEKATIKDPEFSTSRRPAGGSTTKVGHSSVSLQHGHDIVMSASFSAKSILDWGSERTAD</sequence>
<accession>A0A2B7WG01</accession>
<reference evidence="2 3" key="1">
    <citation type="submission" date="2017-10" db="EMBL/GenBank/DDBJ databases">
        <title>Comparative genomics in systemic dimorphic fungi from Ajellomycetaceae.</title>
        <authorList>
            <person name="Munoz J.F."/>
            <person name="Mcewen J.G."/>
            <person name="Clay O.K."/>
            <person name="Cuomo C.A."/>
        </authorList>
    </citation>
    <scope>NUCLEOTIDE SEQUENCE [LARGE SCALE GENOMIC DNA]</scope>
    <source>
        <strain evidence="2 3">UAMH7299</strain>
    </source>
</reference>
<evidence type="ECO:0000256" key="1">
    <source>
        <dbReference type="SAM" id="MobiDB-lite"/>
    </source>
</evidence>